<dbReference type="GO" id="GO:0005739">
    <property type="term" value="C:mitochondrion"/>
    <property type="evidence" value="ECO:0007669"/>
    <property type="project" value="TreeGrafter"/>
</dbReference>
<evidence type="ECO:0000256" key="2">
    <source>
        <dbReference type="ARBA" id="ARBA00005201"/>
    </source>
</evidence>
<reference evidence="13 14" key="1">
    <citation type="submission" date="2020-11" db="EMBL/GenBank/DDBJ databases">
        <title>Kefir isolates.</title>
        <authorList>
            <person name="Marcisauskas S."/>
            <person name="Kim Y."/>
            <person name="Blasche S."/>
        </authorList>
    </citation>
    <scope>NUCLEOTIDE SEQUENCE [LARGE SCALE GENOMIC DNA]</scope>
    <source>
        <strain evidence="13 14">OG2</strain>
    </source>
</reference>
<keyword evidence="7" id="KW-0288">FMN</keyword>
<evidence type="ECO:0000256" key="4">
    <source>
        <dbReference type="ARBA" id="ARBA00012105"/>
    </source>
</evidence>
<dbReference type="SUPFAM" id="SSF82114">
    <property type="entry name" value="Riboflavin kinase-like"/>
    <property type="match status" value="1"/>
</dbReference>
<evidence type="ECO:0000256" key="8">
    <source>
        <dbReference type="ARBA" id="ARBA00022679"/>
    </source>
</evidence>
<evidence type="ECO:0000256" key="10">
    <source>
        <dbReference type="ARBA" id="ARBA00022840"/>
    </source>
</evidence>
<evidence type="ECO:0000256" key="5">
    <source>
        <dbReference type="ARBA" id="ARBA00017394"/>
    </source>
</evidence>
<dbReference type="PANTHER" id="PTHR22749:SF6">
    <property type="entry name" value="RIBOFLAVIN KINASE"/>
    <property type="match status" value="1"/>
</dbReference>
<organism evidence="13 14">
    <name type="scientific">Maudiozyma exigua</name>
    <name type="common">Yeast</name>
    <name type="synonym">Kazachstania exigua</name>
    <dbReference type="NCBI Taxonomy" id="34358"/>
    <lineage>
        <taxon>Eukaryota</taxon>
        <taxon>Fungi</taxon>
        <taxon>Dikarya</taxon>
        <taxon>Ascomycota</taxon>
        <taxon>Saccharomycotina</taxon>
        <taxon>Saccharomycetes</taxon>
        <taxon>Saccharomycetales</taxon>
        <taxon>Saccharomycetaceae</taxon>
        <taxon>Maudiozyma</taxon>
    </lineage>
</organism>
<evidence type="ECO:0000256" key="9">
    <source>
        <dbReference type="ARBA" id="ARBA00022741"/>
    </source>
</evidence>
<evidence type="ECO:0000256" key="3">
    <source>
        <dbReference type="ARBA" id="ARBA00010108"/>
    </source>
</evidence>
<gene>
    <name evidence="13" type="primary">FMN1</name>
    <name evidence="13" type="ORF">C6P45_004260</name>
</gene>
<evidence type="ECO:0000256" key="7">
    <source>
        <dbReference type="ARBA" id="ARBA00022643"/>
    </source>
</evidence>
<comment type="function">
    <text evidence="1">Catalyzes the phosphorylation of riboflavin (vitamin B2) to form flavin mononucleotide (FMN) coenzyme.</text>
</comment>
<evidence type="ECO:0000256" key="1">
    <source>
        <dbReference type="ARBA" id="ARBA00003572"/>
    </source>
</evidence>
<evidence type="ECO:0000259" key="12">
    <source>
        <dbReference type="SMART" id="SM00904"/>
    </source>
</evidence>
<dbReference type="SMART" id="SM00904">
    <property type="entry name" value="Flavokinase"/>
    <property type="match status" value="1"/>
</dbReference>
<dbReference type="InterPro" id="IPR023468">
    <property type="entry name" value="Riboflavin_kinase"/>
</dbReference>
<dbReference type="OrthoDB" id="276388at2759"/>
<proteinExistence type="inferred from homology"/>
<dbReference type="Pfam" id="PF01687">
    <property type="entry name" value="Flavokinase"/>
    <property type="match status" value="1"/>
</dbReference>
<name>A0A9P6WDI2_MAUEX</name>
<evidence type="ECO:0000256" key="11">
    <source>
        <dbReference type="ARBA" id="ARBA00029960"/>
    </source>
</evidence>
<keyword evidence="10" id="KW-0067">ATP-binding</keyword>
<protein>
    <recommendedName>
        <fullName evidence="5">Riboflavin kinase</fullName>
        <ecNumber evidence="4">2.7.1.26</ecNumber>
    </recommendedName>
    <alternativeName>
        <fullName evidence="11">Flavin mononucleotide kinase 1</fullName>
    </alternativeName>
</protein>
<keyword evidence="9" id="KW-0547">Nucleotide-binding</keyword>
<dbReference type="GO" id="GO:0005524">
    <property type="term" value="F:ATP binding"/>
    <property type="evidence" value="ECO:0007669"/>
    <property type="project" value="UniProtKB-KW"/>
</dbReference>
<dbReference type="EMBL" id="PUHR01000054">
    <property type="protein sequence ID" value="KAG0668910.1"/>
    <property type="molecule type" value="Genomic_DNA"/>
</dbReference>
<dbReference type="GO" id="GO:0009231">
    <property type="term" value="P:riboflavin biosynthetic process"/>
    <property type="evidence" value="ECO:0007669"/>
    <property type="project" value="InterPro"/>
</dbReference>
<dbReference type="InterPro" id="IPR023465">
    <property type="entry name" value="Riboflavin_kinase_dom_sf"/>
</dbReference>
<comment type="caution">
    <text evidence="13">The sequence shown here is derived from an EMBL/GenBank/DDBJ whole genome shotgun (WGS) entry which is preliminary data.</text>
</comment>
<dbReference type="InterPro" id="IPR015865">
    <property type="entry name" value="Riboflavin_kinase_bac/euk"/>
</dbReference>
<sequence length="189" mass="21859">MTSSRPFDKPIPKSPEKPFPIVTGLCDIVSGFGRGSAELGIPTANIPIEQVPEAARDLEQGVYFGYARIESIKREERTEPRDNHRDVEYNYGKYLEPSNGDFDVLPVVFSIGLNPFYHNKHRTIELHLIHKFTRDFYGAQLKFNILGYIRPELDYATKEALIDDINKDIIIAKRVLQTDEYRYFMEQVM</sequence>
<feature type="domain" description="Riboflavin kinase" evidence="12">
    <location>
        <begin position="24"/>
        <end position="177"/>
    </location>
</feature>
<keyword evidence="14" id="KW-1185">Reference proteome</keyword>
<dbReference type="Gene3D" id="2.40.30.30">
    <property type="entry name" value="Riboflavin kinase-like"/>
    <property type="match status" value="1"/>
</dbReference>
<comment type="pathway">
    <text evidence="2">Cofactor biosynthesis; FMN biosynthesis; FMN from riboflavin (ATP route): step 1/1.</text>
</comment>
<dbReference type="EC" id="2.7.1.26" evidence="4"/>
<evidence type="ECO:0000313" key="13">
    <source>
        <dbReference type="EMBL" id="KAG0668910.1"/>
    </source>
</evidence>
<comment type="similarity">
    <text evidence="3">Belongs to the flavokinase family.</text>
</comment>
<keyword evidence="8" id="KW-0808">Transferase</keyword>
<evidence type="ECO:0000256" key="6">
    <source>
        <dbReference type="ARBA" id="ARBA00022630"/>
    </source>
</evidence>
<keyword evidence="13" id="KW-0418">Kinase</keyword>
<dbReference type="GO" id="GO:0008531">
    <property type="term" value="F:riboflavin kinase activity"/>
    <property type="evidence" value="ECO:0007669"/>
    <property type="project" value="UniProtKB-EC"/>
</dbReference>
<evidence type="ECO:0000313" key="14">
    <source>
        <dbReference type="Proteomes" id="UP000750334"/>
    </source>
</evidence>
<accession>A0A9P6WDI2</accession>
<keyword evidence="6" id="KW-0285">Flavoprotein</keyword>
<dbReference type="Proteomes" id="UP000750334">
    <property type="component" value="Unassembled WGS sequence"/>
</dbReference>
<dbReference type="AlphaFoldDB" id="A0A9P6WDI2"/>
<dbReference type="PANTHER" id="PTHR22749">
    <property type="entry name" value="RIBOFLAVIN KINASE/FMN ADENYLYLTRANSFERASE"/>
    <property type="match status" value="1"/>
</dbReference>
<dbReference type="GO" id="GO:0009398">
    <property type="term" value="P:FMN biosynthetic process"/>
    <property type="evidence" value="ECO:0007669"/>
    <property type="project" value="TreeGrafter"/>
</dbReference>